<reference evidence="1" key="2">
    <citation type="submission" date="2019-07" db="EMBL/GenBank/DDBJ databases">
        <authorList>
            <person name="Yang Y."/>
            <person name="Bocs S."/>
            <person name="Baudouin L."/>
        </authorList>
    </citation>
    <scope>NUCLEOTIDE SEQUENCE</scope>
    <source>
        <tissue evidence="1">Spear leaf of Hainan Tall coconut</tissue>
    </source>
</reference>
<dbReference type="PANTHER" id="PTHR35989:SF1">
    <property type="entry name" value="MEDIATOR OF RNA POLYMERASE II TRANSCRIPTION SUBUNIT 32"/>
    <property type="match status" value="1"/>
</dbReference>
<dbReference type="EMBL" id="CM017874">
    <property type="protein sequence ID" value="KAG1334055.1"/>
    <property type="molecule type" value="Genomic_DNA"/>
</dbReference>
<protein>
    <submittedName>
        <fullName evidence="1">Putative Mediator of RNA polymerase II transcription subunit 32</fullName>
    </submittedName>
</protein>
<evidence type="ECO:0000313" key="1">
    <source>
        <dbReference type="EMBL" id="KAG1334055.1"/>
    </source>
</evidence>
<comment type="caution">
    <text evidence="1">The sequence shown here is derived from an EMBL/GenBank/DDBJ whole genome shotgun (WGS) entry which is preliminary data.</text>
</comment>
<evidence type="ECO:0000313" key="2">
    <source>
        <dbReference type="Proteomes" id="UP000797356"/>
    </source>
</evidence>
<reference evidence="1" key="1">
    <citation type="journal article" date="2017" name="Gigascience">
        <title>The genome draft of coconut (Cocos nucifera).</title>
        <authorList>
            <person name="Xiao Y."/>
            <person name="Xu P."/>
            <person name="Fan H."/>
            <person name="Baudouin L."/>
            <person name="Xia W."/>
            <person name="Bocs S."/>
            <person name="Xu J."/>
            <person name="Li Q."/>
            <person name="Guo A."/>
            <person name="Zhou L."/>
            <person name="Li J."/>
            <person name="Wu Y."/>
            <person name="Ma Z."/>
            <person name="Armero A."/>
            <person name="Issali A.E."/>
            <person name="Liu N."/>
            <person name="Peng M."/>
            <person name="Yang Y."/>
        </authorList>
    </citation>
    <scope>NUCLEOTIDE SEQUENCE</scope>
    <source>
        <tissue evidence="1">Spear leaf of Hainan Tall coconut</tissue>
    </source>
</reference>
<accession>A0A8K0I2G7</accession>
<dbReference type="GO" id="GO:0010150">
    <property type="term" value="P:leaf senescence"/>
    <property type="evidence" value="ECO:0007669"/>
    <property type="project" value="InterPro"/>
</dbReference>
<sequence length="93" mass="10370">MDGTVDDLTSAYDELIETTMDILEARAVSGGQKMANIDAALVAFREQWETFQVVCDLMEDMVEQARCHIGLELLVDVATDARQRGPLDQRLLP</sequence>
<dbReference type="GO" id="GO:0006355">
    <property type="term" value="P:regulation of DNA-templated transcription"/>
    <property type="evidence" value="ECO:0007669"/>
    <property type="project" value="InterPro"/>
</dbReference>
<dbReference type="Proteomes" id="UP000797356">
    <property type="component" value="Chromosome 3"/>
</dbReference>
<name>A0A8K0I2G7_COCNU</name>
<keyword evidence="2" id="KW-1185">Reference proteome</keyword>
<dbReference type="GO" id="GO:0048364">
    <property type="term" value="P:root development"/>
    <property type="evidence" value="ECO:0007669"/>
    <property type="project" value="InterPro"/>
</dbReference>
<dbReference type="PANTHER" id="PTHR35989">
    <property type="entry name" value="MEDIATOR OF RNA POLYMERASE II TRANSCRIPTION SUBUNIT 32"/>
    <property type="match status" value="1"/>
</dbReference>
<proteinExistence type="predicted"/>
<dbReference type="GO" id="GO:0009631">
    <property type="term" value="P:cold acclimation"/>
    <property type="evidence" value="ECO:0007669"/>
    <property type="project" value="InterPro"/>
</dbReference>
<dbReference type="GO" id="GO:0016592">
    <property type="term" value="C:mediator complex"/>
    <property type="evidence" value="ECO:0007669"/>
    <property type="project" value="InterPro"/>
</dbReference>
<dbReference type="AlphaFoldDB" id="A0A8K0I2G7"/>
<gene>
    <name evidence="1" type="ORF">COCNU_03G001740</name>
</gene>
<organism evidence="1 2">
    <name type="scientific">Cocos nucifera</name>
    <name type="common">Coconut palm</name>
    <dbReference type="NCBI Taxonomy" id="13894"/>
    <lineage>
        <taxon>Eukaryota</taxon>
        <taxon>Viridiplantae</taxon>
        <taxon>Streptophyta</taxon>
        <taxon>Embryophyta</taxon>
        <taxon>Tracheophyta</taxon>
        <taxon>Spermatophyta</taxon>
        <taxon>Magnoliopsida</taxon>
        <taxon>Liliopsida</taxon>
        <taxon>Arecaceae</taxon>
        <taxon>Arecoideae</taxon>
        <taxon>Cocoseae</taxon>
        <taxon>Attaleinae</taxon>
        <taxon>Cocos</taxon>
    </lineage>
</organism>
<dbReference type="InterPro" id="IPR033244">
    <property type="entry name" value="MED32"/>
</dbReference>